<protein>
    <recommendedName>
        <fullName evidence="3">Type VII secretion-associated protein</fullName>
    </recommendedName>
</protein>
<accession>A0AA97GUB5</accession>
<evidence type="ECO:0000313" key="2">
    <source>
        <dbReference type="EMBL" id="WOC11322.1"/>
    </source>
</evidence>
<dbReference type="NCBIfam" id="TIGR03931">
    <property type="entry name" value="T7SS_Rv3446c"/>
    <property type="match status" value="1"/>
</dbReference>
<dbReference type="RefSeq" id="WP_420040642.1">
    <property type="nucleotide sequence ID" value="NZ_CP128986.1"/>
</dbReference>
<organism evidence="2">
    <name type="scientific">Gordonia sp. MP11Mi</name>
    <dbReference type="NCBI Taxonomy" id="3022769"/>
    <lineage>
        <taxon>Bacteria</taxon>
        <taxon>Bacillati</taxon>
        <taxon>Actinomycetota</taxon>
        <taxon>Actinomycetes</taxon>
        <taxon>Mycobacteriales</taxon>
        <taxon>Gordoniaceae</taxon>
        <taxon>Gordonia</taxon>
    </lineage>
</organism>
<reference evidence="2" key="1">
    <citation type="submission" date="2023-06" db="EMBL/GenBank/DDBJ databases">
        <title>Gordonia sp. nov. and Pseudochrobactrum sp. nov., two species isolated from the burying beetle Nicrophorus vespilloides.</title>
        <authorList>
            <person name="Poehlein A."/>
            <person name="Guzman J."/>
            <person name="Daniel R."/>
            <person name="Vilcinskas A."/>
        </authorList>
    </citation>
    <scope>NUCLEOTIDE SEQUENCE</scope>
    <source>
        <strain evidence="2">MP11Mi</strain>
    </source>
</reference>
<dbReference type="InterPro" id="IPR023840">
    <property type="entry name" value="T7SS_Rv3446c"/>
</dbReference>
<proteinExistence type="predicted"/>
<sequence length="378" mass="39337">MSGVLDLGYGENHRGVDEMFEHIDEPGLVVPIAVPSGTAQVTHPSTWGRRRIAELTRRLAAVGVTATPVPRAVALARSHTDASVQRCAVIETAAVPSTGGHWVAHLLQMRDGDWTITGVAVALPPDVPDDAEWAAIVSAADVAVIDGPDPASVDDSIRTITAPSGGVVRADRALLTRHGGRAASPRASLAAAIPPPPVPSPRPKTPIAVGVAACALLGLGWFLVKPGPSPGESATTGQRIGAVQVDAPAGWQRSDLSDDRPADGSGQRAVFTDSDDGSRILVVVTTLRDGSTRASVAESLANRLAQRADDAVLEFAPDTVFGGRRVISYRERPESGPPIAWYVDVERSIQTSVGCQRGSGEQSVDAECADVVASLRPT</sequence>
<gene>
    <name evidence="2" type="ORF">MP11Mi_03890</name>
</gene>
<dbReference type="EMBL" id="CP128986">
    <property type="protein sequence ID" value="WOC11322.1"/>
    <property type="molecule type" value="Genomic_DNA"/>
</dbReference>
<evidence type="ECO:0000256" key="1">
    <source>
        <dbReference type="SAM" id="MobiDB-lite"/>
    </source>
</evidence>
<feature type="region of interest" description="Disordered" evidence="1">
    <location>
        <begin position="247"/>
        <end position="271"/>
    </location>
</feature>
<dbReference type="AlphaFoldDB" id="A0AA97GUB5"/>
<evidence type="ECO:0008006" key="3">
    <source>
        <dbReference type="Google" id="ProtNLM"/>
    </source>
</evidence>
<name>A0AA97GUB5_9ACTN</name>